<evidence type="ECO:0000259" key="9">
    <source>
        <dbReference type="Pfam" id="PF14416"/>
    </source>
</evidence>
<accession>A0A371H8L6</accession>
<protein>
    <submittedName>
        <fullName evidence="10">Protein trichome birefringence-like 9</fullName>
    </submittedName>
</protein>
<evidence type="ECO:0000256" key="3">
    <source>
        <dbReference type="ARBA" id="ARBA00022692"/>
    </source>
</evidence>
<dbReference type="AlphaFoldDB" id="A0A371H8L6"/>
<evidence type="ECO:0000256" key="4">
    <source>
        <dbReference type="ARBA" id="ARBA00022968"/>
    </source>
</evidence>
<reference evidence="10" key="1">
    <citation type="submission" date="2018-05" db="EMBL/GenBank/DDBJ databases">
        <title>Draft genome of Mucuna pruriens seed.</title>
        <authorList>
            <person name="Nnadi N.E."/>
            <person name="Vos R."/>
            <person name="Hasami M.H."/>
            <person name="Devisetty U.K."/>
            <person name="Aguiy J.C."/>
        </authorList>
    </citation>
    <scope>NUCLEOTIDE SEQUENCE [LARGE SCALE GENOMIC DNA]</scope>
    <source>
        <strain evidence="10">JCA_2017</strain>
    </source>
</reference>
<keyword evidence="11" id="KW-1185">Reference proteome</keyword>
<dbReference type="PANTHER" id="PTHR32285">
    <property type="entry name" value="PROTEIN TRICHOME BIREFRINGENCE-LIKE 9-RELATED"/>
    <property type="match status" value="1"/>
</dbReference>
<comment type="similarity">
    <text evidence="2">Belongs to the PC-esterase family. TBL subfamily.</text>
</comment>
<comment type="subcellular location">
    <subcellularLocation>
        <location evidence="1">Membrane</location>
        <topology evidence="1">Single-pass membrane protein</topology>
    </subcellularLocation>
</comment>
<evidence type="ECO:0000313" key="11">
    <source>
        <dbReference type="Proteomes" id="UP000257109"/>
    </source>
</evidence>
<keyword evidence="5 7" id="KW-1133">Transmembrane helix</keyword>
<dbReference type="GO" id="GO:0016413">
    <property type="term" value="F:O-acetyltransferase activity"/>
    <property type="evidence" value="ECO:0007669"/>
    <property type="project" value="InterPro"/>
</dbReference>
<dbReference type="EMBL" id="QJKJ01003295">
    <property type="protein sequence ID" value="RDX99138.1"/>
    <property type="molecule type" value="Genomic_DNA"/>
</dbReference>
<dbReference type="STRING" id="157652.A0A371H8L6"/>
<sequence length="289" mass="34278">MKRESTYALCFFPLLLSSIFFFNLLFPFDRQFLSRFAFLSPKSPLEGACDYSRGRWVFDETYPRRLYDENCPFLDPGFRCHQSGRKNDSFRKWRWQPDNCDIPRFNASDLLERNRNRRIVFAGDSVGRNQWESLLCLLTQGVPNLSKIYEVNGSPISKHKGYLVMRFQEYNMTLEYYRSPFLCAIGRPPLNSSNQVRSTIRLDDLHWYSSKWAGADVLVFNNGHWWNPDKTIKLGHYFQEGGRVNMTMNVKEAYRRSLQTLKSWALHNLDPRSFVFFRGYSPVHFRQVH</sequence>
<dbReference type="Proteomes" id="UP000257109">
    <property type="component" value="Unassembled WGS sequence"/>
</dbReference>
<evidence type="ECO:0000256" key="5">
    <source>
        <dbReference type="ARBA" id="ARBA00022989"/>
    </source>
</evidence>
<dbReference type="GO" id="GO:0016020">
    <property type="term" value="C:membrane"/>
    <property type="evidence" value="ECO:0007669"/>
    <property type="project" value="UniProtKB-SubCell"/>
</dbReference>
<evidence type="ECO:0000256" key="2">
    <source>
        <dbReference type="ARBA" id="ARBA00007727"/>
    </source>
</evidence>
<keyword evidence="3 7" id="KW-0812">Transmembrane</keyword>
<dbReference type="InterPro" id="IPR029962">
    <property type="entry name" value="TBL"/>
</dbReference>
<organism evidence="10 11">
    <name type="scientific">Mucuna pruriens</name>
    <name type="common">Velvet bean</name>
    <name type="synonym">Dolichos pruriens</name>
    <dbReference type="NCBI Taxonomy" id="157652"/>
    <lineage>
        <taxon>Eukaryota</taxon>
        <taxon>Viridiplantae</taxon>
        <taxon>Streptophyta</taxon>
        <taxon>Embryophyta</taxon>
        <taxon>Tracheophyta</taxon>
        <taxon>Spermatophyta</taxon>
        <taxon>Magnoliopsida</taxon>
        <taxon>eudicotyledons</taxon>
        <taxon>Gunneridae</taxon>
        <taxon>Pentapetalae</taxon>
        <taxon>rosids</taxon>
        <taxon>fabids</taxon>
        <taxon>Fabales</taxon>
        <taxon>Fabaceae</taxon>
        <taxon>Papilionoideae</taxon>
        <taxon>50 kb inversion clade</taxon>
        <taxon>NPAAA clade</taxon>
        <taxon>indigoferoid/millettioid clade</taxon>
        <taxon>Phaseoleae</taxon>
        <taxon>Mucuna</taxon>
    </lineage>
</organism>
<keyword evidence="4" id="KW-0735">Signal-anchor</keyword>
<feature type="domain" description="Trichome birefringence-like C-terminal" evidence="8">
    <location>
        <begin position="102"/>
        <end position="287"/>
    </location>
</feature>
<name>A0A371H8L6_MUCPR</name>
<dbReference type="Pfam" id="PF13839">
    <property type="entry name" value="PC-Esterase"/>
    <property type="match status" value="1"/>
</dbReference>
<keyword evidence="6 7" id="KW-0472">Membrane</keyword>
<dbReference type="InterPro" id="IPR026057">
    <property type="entry name" value="TBL_C"/>
</dbReference>
<dbReference type="OrthoDB" id="630188at2759"/>
<feature type="non-terminal residue" evidence="10">
    <location>
        <position position="1"/>
    </location>
</feature>
<proteinExistence type="inferred from homology"/>
<evidence type="ECO:0000259" key="8">
    <source>
        <dbReference type="Pfam" id="PF13839"/>
    </source>
</evidence>
<feature type="transmembrane region" description="Helical" evidence="7">
    <location>
        <begin position="6"/>
        <end position="26"/>
    </location>
</feature>
<evidence type="ECO:0000256" key="1">
    <source>
        <dbReference type="ARBA" id="ARBA00004167"/>
    </source>
</evidence>
<evidence type="ECO:0000256" key="6">
    <source>
        <dbReference type="ARBA" id="ARBA00023136"/>
    </source>
</evidence>
<evidence type="ECO:0000313" key="10">
    <source>
        <dbReference type="EMBL" id="RDX99138.1"/>
    </source>
</evidence>
<dbReference type="InterPro" id="IPR025846">
    <property type="entry name" value="TBL_N"/>
</dbReference>
<dbReference type="PANTHER" id="PTHR32285:SF53">
    <property type="entry name" value="PROTEIN TRICHOME BIREFRINGENCE-LIKE 9"/>
    <property type="match status" value="1"/>
</dbReference>
<evidence type="ECO:0000256" key="7">
    <source>
        <dbReference type="SAM" id="Phobius"/>
    </source>
</evidence>
<gene>
    <name evidence="10" type="primary">TBL9</name>
    <name evidence="10" type="ORF">CR513_17851</name>
</gene>
<comment type="caution">
    <text evidence="10">The sequence shown here is derived from an EMBL/GenBank/DDBJ whole genome shotgun (WGS) entry which is preliminary data.</text>
</comment>
<feature type="domain" description="Trichome birefringence-like N-terminal" evidence="9">
    <location>
        <begin position="48"/>
        <end position="101"/>
    </location>
</feature>
<dbReference type="Pfam" id="PF14416">
    <property type="entry name" value="PMR5N"/>
    <property type="match status" value="1"/>
</dbReference>
<dbReference type="GO" id="GO:0005794">
    <property type="term" value="C:Golgi apparatus"/>
    <property type="evidence" value="ECO:0007669"/>
    <property type="project" value="TreeGrafter"/>
</dbReference>